<evidence type="ECO:0000313" key="1">
    <source>
        <dbReference type="EMBL" id="TDO05421.1"/>
    </source>
</evidence>
<protein>
    <submittedName>
        <fullName evidence="1">Uncharacterized protein</fullName>
    </submittedName>
</protein>
<dbReference type="Proteomes" id="UP000294848">
    <property type="component" value="Unassembled WGS sequence"/>
</dbReference>
<comment type="caution">
    <text evidence="1">The sequence shown here is derived from an EMBL/GenBank/DDBJ whole genome shotgun (WGS) entry which is preliminary data.</text>
</comment>
<dbReference type="AlphaFoldDB" id="A0A4R6HCB7"/>
<sequence>MIIILLAAKVLKSIIILTTPISASNTRIILTVIISGTRKNTRRNECCSGVILVQVSALTKHARPTDNFTQLLTNKAAKGQKGAVLAMIKGTKSESIIAVLKQLPKSLRNKIEEISRQMV</sequence>
<proteinExistence type="predicted"/>
<evidence type="ECO:0000313" key="2">
    <source>
        <dbReference type="Proteomes" id="UP000294848"/>
    </source>
</evidence>
<reference evidence="1 2" key="1">
    <citation type="submission" date="2019-03" db="EMBL/GenBank/DDBJ databases">
        <title>Freshwater and sediment microbial communities from various areas in North America, analyzing microbe dynamics in response to fracking.</title>
        <authorList>
            <person name="Lamendella R."/>
        </authorList>
    </citation>
    <scope>NUCLEOTIDE SEQUENCE [LARGE SCALE GENOMIC DNA]</scope>
    <source>
        <strain evidence="1 2">114D</strain>
    </source>
</reference>
<dbReference type="EMBL" id="SNWI01000001">
    <property type="protein sequence ID" value="TDO05421.1"/>
    <property type="molecule type" value="Genomic_DNA"/>
</dbReference>
<dbReference type="RefSeq" id="WP_133463471.1">
    <property type="nucleotide sequence ID" value="NZ_SNWI01000001.1"/>
</dbReference>
<organism evidence="1 2">
    <name type="scientific">Sunxiuqinia elliptica</name>
    <dbReference type="NCBI Taxonomy" id="655355"/>
    <lineage>
        <taxon>Bacteria</taxon>
        <taxon>Pseudomonadati</taxon>
        <taxon>Bacteroidota</taxon>
        <taxon>Bacteroidia</taxon>
        <taxon>Marinilabiliales</taxon>
        <taxon>Prolixibacteraceae</taxon>
        <taxon>Sunxiuqinia</taxon>
    </lineage>
</organism>
<gene>
    <name evidence="1" type="ORF">DET52_101781</name>
</gene>
<name>A0A4R6HCB7_9BACT</name>
<accession>A0A4R6HCB7</accession>